<reference evidence="3" key="1">
    <citation type="submission" date="2016-06" db="EMBL/GenBank/DDBJ databases">
        <authorList>
            <person name="Varghese N."/>
            <person name="Submissions Spin"/>
        </authorList>
    </citation>
    <scope>NUCLEOTIDE SEQUENCE [LARGE SCALE GENOMIC DNA]</scope>
    <source>
        <strain evidence="3">DSM 44151</strain>
    </source>
</reference>
<name>A0A1C6U910_9ACTN</name>
<proteinExistence type="predicted"/>
<feature type="domain" description="DNA-binding phage zinc finger" evidence="1">
    <location>
        <begin position="48"/>
        <end position="106"/>
    </location>
</feature>
<dbReference type="InterPro" id="IPR056911">
    <property type="entry name" value="Phage_Znf_bind_put"/>
</dbReference>
<organism evidence="2 3">
    <name type="scientific">Micromonospora chersina</name>
    <dbReference type="NCBI Taxonomy" id="47854"/>
    <lineage>
        <taxon>Bacteria</taxon>
        <taxon>Bacillati</taxon>
        <taxon>Actinomycetota</taxon>
        <taxon>Actinomycetes</taxon>
        <taxon>Micromonosporales</taxon>
        <taxon>Micromonosporaceae</taxon>
        <taxon>Micromonospora</taxon>
    </lineage>
</organism>
<dbReference type="RefSeq" id="WP_091307705.1">
    <property type="nucleotide sequence ID" value="NZ_FMIB01000002.1"/>
</dbReference>
<sequence>MEHPEESPESREMRKLKGLSREEAGLWFWSALQYITDAASAHRNEELYRAARKTGMAALSQGIPLPFSAAYVGCPICNANPGQNCINLPRHVLKEELHPERVERSRKLRELTEG</sequence>
<accession>A0A1C6U910</accession>
<protein>
    <recommendedName>
        <fullName evidence="1">DNA-binding phage zinc finger domain-containing protein</fullName>
    </recommendedName>
</protein>
<dbReference type="Pfam" id="PF24623">
    <property type="entry name" value="Phage_zn_bind_8"/>
    <property type="match status" value="1"/>
</dbReference>
<dbReference type="Proteomes" id="UP000198605">
    <property type="component" value="Unassembled WGS sequence"/>
</dbReference>
<dbReference type="AlphaFoldDB" id="A0A1C6U910"/>
<evidence type="ECO:0000313" key="2">
    <source>
        <dbReference type="EMBL" id="SCL50391.1"/>
    </source>
</evidence>
<gene>
    <name evidence="2" type="ORF">GA0070603_0975</name>
</gene>
<dbReference type="EMBL" id="FMIB01000002">
    <property type="protein sequence ID" value="SCL50391.1"/>
    <property type="molecule type" value="Genomic_DNA"/>
</dbReference>
<dbReference type="OrthoDB" id="3391586at2"/>
<evidence type="ECO:0000259" key="1">
    <source>
        <dbReference type="Pfam" id="PF24623"/>
    </source>
</evidence>
<keyword evidence="3" id="KW-1185">Reference proteome</keyword>
<evidence type="ECO:0000313" key="3">
    <source>
        <dbReference type="Proteomes" id="UP000198605"/>
    </source>
</evidence>
<dbReference type="GeneID" id="43277646"/>